<dbReference type="SUPFAM" id="SSF48613">
    <property type="entry name" value="Heme oxygenase-like"/>
    <property type="match status" value="1"/>
</dbReference>
<dbReference type="InterPro" id="IPR016084">
    <property type="entry name" value="Haem_Oase-like_multi-hlx"/>
</dbReference>
<dbReference type="AlphaFoldDB" id="A0A1H7LQ37"/>
<organism evidence="1 2">
    <name type="scientific">Stigmatella aurantiaca</name>
    <dbReference type="NCBI Taxonomy" id="41"/>
    <lineage>
        <taxon>Bacteria</taxon>
        <taxon>Pseudomonadati</taxon>
        <taxon>Myxococcota</taxon>
        <taxon>Myxococcia</taxon>
        <taxon>Myxococcales</taxon>
        <taxon>Cystobacterineae</taxon>
        <taxon>Archangiaceae</taxon>
        <taxon>Stigmatella</taxon>
    </lineage>
</organism>
<dbReference type="RefSeq" id="WP_075005895.1">
    <property type="nucleotide sequence ID" value="NZ_FOAP01000003.1"/>
</dbReference>
<name>A0A1H7LQ37_STIAU</name>
<accession>A0A1H7LQ37</accession>
<dbReference type="EMBL" id="FOAP01000003">
    <property type="protein sequence ID" value="SEL01102.1"/>
    <property type="molecule type" value="Genomic_DNA"/>
</dbReference>
<gene>
    <name evidence="1" type="ORF">SAMN05444354_103305</name>
</gene>
<protein>
    <submittedName>
        <fullName evidence="1">Uncharacterized protein</fullName>
    </submittedName>
</protein>
<evidence type="ECO:0000313" key="1">
    <source>
        <dbReference type="EMBL" id="SEL01102.1"/>
    </source>
</evidence>
<proteinExistence type="predicted"/>
<evidence type="ECO:0000313" key="2">
    <source>
        <dbReference type="Proteomes" id="UP000182719"/>
    </source>
</evidence>
<dbReference type="Proteomes" id="UP000182719">
    <property type="component" value="Unassembled WGS sequence"/>
</dbReference>
<dbReference type="Gene3D" id="1.20.910.10">
    <property type="entry name" value="Heme oxygenase-like"/>
    <property type="match status" value="1"/>
</dbReference>
<reference evidence="2" key="1">
    <citation type="submission" date="2016-10" db="EMBL/GenBank/DDBJ databases">
        <authorList>
            <person name="Varghese N."/>
            <person name="Submissions S."/>
        </authorList>
    </citation>
    <scope>NUCLEOTIDE SEQUENCE [LARGE SCALE GENOMIC DNA]</scope>
    <source>
        <strain evidence="2">DSM 17044</strain>
    </source>
</reference>
<dbReference type="OrthoDB" id="5522913at2"/>
<sequence>MTSSSSSKSSPLWQTRARPQVVTHKATEKLDVVIERVPQAQPSLLAALASSPAAEFLAPESLENTLGEDVAVVDRASGRTVAFASVLAAEGTDFQKRTRLAGSALQRAAYFTRVHVAPDAPAGTQAVLMYAALRTARAWGRDVAAFLMADDDTPTSRRYGLINLANVARVDVPGKGAFRAKSQRLDLLLHQTSEEAAQAGQPLAPSFLVHEILDTLQHQLFTPVTQARFFTAVEAGTLTREQYIYSLTQLHLFVRFTTRLLGRCVGYSPTTELRTHFISHLTGEVNHEIIIERDLEHLGENPSYVKEIAQPNVPTREFMASQESAIGFYQDPLLLLVAPLAAEGVTGHLAPGFMEKLNACVASWGVKDPQKATRFLSSHIEYDGGEDGHWQGNLDLLSKHLHNETLLRRFLTLLRVAAEGTLRQWDSYVGDVELWTARPPAQ</sequence>
<keyword evidence="2" id="KW-1185">Reference proteome</keyword>